<dbReference type="PROSITE" id="PS50043">
    <property type="entry name" value="HTH_LUXR_2"/>
    <property type="match status" value="1"/>
</dbReference>
<dbReference type="GO" id="GO:0005737">
    <property type="term" value="C:cytoplasm"/>
    <property type="evidence" value="ECO:0007669"/>
    <property type="project" value="TreeGrafter"/>
</dbReference>
<dbReference type="EMBL" id="RBKT01000001">
    <property type="protein sequence ID" value="RKR91924.1"/>
    <property type="molecule type" value="Genomic_DNA"/>
</dbReference>
<evidence type="ECO:0000256" key="2">
    <source>
        <dbReference type="ARBA" id="ARBA00022840"/>
    </source>
</evidence>
<dbReference type="SUPFAM" id="SSF52540">
    <property type="entry name" value="P-loop containing nucleoside triphosphate hydrolases"/>
    <property type="match status" value="1"/>
</dbReference>
<dbReference type="InterPro" id="IPR000792">
    <property type="entry name" value="Tscrpt_reg_LuxR_C"/>
</dbReference>
<evidence type="ECO:0000259" key="3">
    <source>
        <dbReference type="PROSITE" id="PS50043"/>
    </source>
</evidence>
<dbReference type="InterPro" id="IPR027417">
    <property type="entry name" value="P-loop_NTPase"/>
</dbReference>
<protein>
    <submittedName>
        <fullName evidence="4">Regulatory LuxR family protein</fullName>
    </submittedName>
</protein>
<evidence type="ECO:0000256" key="1">
    <source>
        <dbReference type="ARBA" id="ARBA00022741"/>
    </source>
</evidence>
<dbReference type="GO" id="GO:0004016">
    <property type="term" value="F:adenylate cyclase activity"/>
    <property type="evidence" value="ECO:0007669"/>
    <property type="project" value="TreeGrafter"/>
</dbReference>
<dbReference type="Proteomes" id="UP000277671">
    <property type="component" value="Unassembled WGS sequence"/>
</dbReference>
<dbReference type="SMART" id="SM00421">
    <property type="entry name" value="HTH_LUXR"/>
    <property type="match status" value="1"/>
</dbReference>
<dbReference type="PROSITE" id="PS00622">
    <property type="entry name" value="HTH_LUXR_1"/>
    <property type="match status" value="1"/>
</dbReference>
<dbReference type="GO" id="GO:0005524">
    <property type="term" value="F:ATP binding"/>
    <property type="evidence" value="ECO:0007669"/>
    <property type="project" value="UniProtKB-KW"/>
</dbReference>
<proteinExistence type="predicted"/>
<dbReference type="SUPFAM" id="SSF46894">
    <property type="entry name" value="C-terminal effector domain of the bipartite response regulators"/>
    <property type="match status" value="1"/>
</dbReference>
<accession>A0A495JU85</accession>
<organism evidence="4 5">
    <name type="scientific">Micromonospora pisi</name>
    <dbReference type="NCBI Taxonomy" id="589240"/>
    <lineage>
        <taxon>Bacteria</taxon>
        <taxon>Bacillati</taxon>
        <taxon>Actinomycetota</taxon>
        <taxon>Actinomycetes</taxon>
        <taxon>Micromonosporales</taxon>
        <taxon>Micromonosporaceae</taxon>
        <taxon>Micromonospora</taxon>
    </lineage>
</organism>
<dbReference type="PRINTS" id="PR00038">
    <property type="entry name" value="HTHLUXR"/>
</dbReference>
<name>A0A495JU85_9ACTN</name>
<evidence type="ECO:0000313" key="5">
    <source>
        <dbReference type="Proteomes" id="UP000277671"/>
    </source>
</evidence>
<keyword evidence="5" id="KW-1185">Reference proteome</keyword>
<dbReference type="PANTHER" id="PTHR16305">
    <property type="entry name" value="TESTICULAR SOLUBLE ADENYLYL CYCLASE"/>
    <property type="match status" value="1"/>
</dbReference>
<gene>
    <name evidence="4" type="ORF">BDK92_6355</name>
</gene>
<dbReference type="InterPro" id="IPR011990">
    <property type="entry name" value="TPR-like_helical_dom_sf"/>
</dbReference>
<dbReference type="CDD" id="cd06170">
    <property type="entry name" value="LuxR_C_like"/>
    <property type="match status" value="1"/>
</dbReference>
<dbReference type="OrthoDB" id="3178131at2"/>
<reference evidence="4 5" key="1">
    <citation type="submission" date="2018-10" db="EMBL/GenBank/DDBJ databases">
        <title>Sequencing the genomes of 1000 actinobacteria strains.</title>
        <authorList>
            <person name="Klenk H.-P."/>
        </authorList>
    </citation>
    <scope>NUCLEOTIDE SEQUENCE [LARGE SCALE GENOMIC DNA]</scope>
    <source>
        <strain evidence="4 5">DSM 45175</strain>
    </source>
</reference>
<feature type="domain" description="HTH luxR-type" evidence="3">
    <location>
        <begin position="858"/>
        <end position="923"/>
    </location>
</feature>
<dbReference type="SUPFAM" id="SSF48452">
    <property type="entry name" value="TPR-like"/>
    <property type="match status" value="1"/>
</dbReference>
<dbReference type="Pfam" id="PF00196">
    <property type="entry name" value="GerE"/>
    <property type="match status" value="1"/>
</dbReference>
<dbReference type="InterPro" id="IPR016032">
    <property type="entry name" value="Sig_transdc_resp-reg_C-effctor"/>
</dbReference>
<dbReference type="AlphaFoldDB" id="A0A495JU85"/>
<comment type="caution">
    <text evidence="4">The sequence shown here is derived from an EMBL/GenBank/DDBJ whole genome shotgun (WGS) entry which is preliminary data.</text>
</comment>
<keyword evidence="1" id="KW-0547">Nucleotide-binding</keyword>
<dbReference type="PANTHER" id="PTHR16305:SF35">
    <property type="entry name" value="TRANSCRIPTIONAL ACTIVATOR DOMAIN"/>
    <property type="match status" value="1"/>
</dbReference>
<keyword evidence="2" id="KW-0067">ATP-binding</keyword>
<dbReference type="Gene3D" id="1.10.10.10">
    <property type="entry name" value="Winged helix-like DNA-binding domain superfamily/Winged helix DNA-binding domain"/>
    <property type="match status" value="1"/>
</dbReference>
<dbReference type="GO" id="GO:0006355">
    <property type="term" value="P:regulation of DNA-templated transcription"/>
    <property type="evidence" value="ECO:0007669"/>
    <property type="project" value="InterPro"/>
</dbReference>
<dbReference type="InterPro" id="IPR041664">
    <property type="entry name" value="AAA_16"/>
</dbReference>
<dbReference type="RefSeq" id="WP_121160012.1">
    <property type="nucleotide sequence ID" value="NZ_RBKT01000001.1"/>
</dbReference>
<dbReference type="InterPro" id="IPR036388">
    <property type="entry name" value="WH-like_DNA-bd_sf"/>
</dbReference>
<sequence length="927" mass="101057">MSLVERGQELGHLRRLLDESGAGQGRVVVVKGAVASGKSELLLSFAQSAAERGVLVVSAVAERGERGVPLSLLSQLLQDAALPLGAGARLASTMSHIKLVPRPEGSSSAEVVQQVQLMHEAWAALLNHSEDQPLLLLVDDIQYADPESLECLLYFIRRSRSARIMMVLSENDQALQTPPIFHTELLRQSYCHSMRLAMLSQQGVAQVLAERLNWSDGPLAVAFWQATGGNPLLLRALVEDHRAAQEGQPRRQSVEPAAGRAFGHAVLTCLHRSTPPLLELARGLAVLGDPANPGLLSGLLGFEVATTQRLLDELESVGLLADGCFRHPLVPGVVLDDMSPEQCRDLRRRAAERLHHDGASAITVVRQLISADVGEPWMLPVLCEAAEHALSEGEVELAVRSLELAYRSGGGEEQRAKIASALAQAEWRLNPSSAARYFAELAAALREDRLSPRSALALARYQLWHGQHDEAVEVLQRIAGTVDDLDPVTRGMFAATRDWLRCSYPVAAQHLPPVQVDRRLIPPAAGKQMHLAAMLVGVLTRAQDDTALGGAERILRGIQLGDHTVDFIHSILLTLVWAGQSERAARWCEALFREAVARRVPTWQALLATVRAELALRRGNLLTAQRHASTALSYFPLRSWGTALGLPLATQVSAYTAMGKYKEAGEQLNQPVLEAMLHTTAGLHYLYARGRYHLATDSADAALDDFLTCGELMTRWGIDHPGLVPWRLGAAEVYLHWADPARARKLVEDQLVRPNGNQGRTRGMSLRLLAAAQIPQKRLALLKRAVDVLHSCGDRLELARALADLAQAHQELGEFKHAQVIGSQALQQATECRAEPLRRQLTDPEGCTGPVDVRPVRAGGSITALSGAERRVVAFASVGDTNREIASKLHITVSTVEQHLTSAYRKLKVSRRTELPQELRFDVAASA</sequence>
<dbReference type="Pfam" id="PF13191">
    <property type="entry name" value="AAA_16"/>
    <property type="match status" value="1"/>
</dbReference>
<dbReference type="GO" id="GO:0003677">
    <property type="term" value="F:DNA binding"/>
    <property type="evidence" value="ECO:0007669"/>
    <property type="project" value="InterPro"/>
</dbReference>
<evidence type="ECO:0000313" key="4">
    <source>
        <dbReference type="EMBL" id="RKR91924.1"/>
    </source>
</evidence>